<dbReference type="AlphaFoldDB" id="A0A179CY95"/>
<accession>A0A179CY95</accession>
<keyword evidence="1" id="KW-0472">Membrane</keyword>
<evidence type="ECO:0000313" key="2">
    <source>
        <dbReference type="EMBL" id="OAQ14885.1"/>
    </source>
</evidence>
<dbReference type="PATRIC" id="fig|1261658.3.peg.945"/>
<comment type="caution">
    <text evidence="2">The sequence shown here is derived from an EMBL/GenBank/DDBJ whole genome shotgun (WGS) entry which is preliminary data.</text>
</comment>
<gene>
    <name evidence="2" type="ORF">F480_04770</name>
</gene>
<feature type="transmembrane region" description="Helical" evidence="1">
    <location>
        <begin position="7"/>
        <end position="29"/>
    </location>
</feature>
<feature type="transmembrane region" description="Helical" evidence="1">
    <location>
        <begin position="35"/>
        <end position="57"/>
    </location>
</feature>
<feature type="transmembrane region" description="Helical" evidence="1">
    <location>
        <begin position="105"/>
        <end position="122"/>
    </location>
</feature>
<feature type="transmembrane region" description="Helical" evidence="1">
    <location>
        <begin position="69"/>
        <end position="85"/>
    </location>
</feature>
<reference evidence="2 3" key="1">
    <citation type="submission" date="2014-01" db="EMBL/GenBank/DDBJ databases">
        <authorList>
            <person name="Zuccon D."/>
        </authorList>
    </citation>
    <scope>NUCLEOTIDE SEQUENCE [LARGE SCALE GENOMIC DNA]</scope>
    <source>
        <strain evidence="2 3">Y31</strain>
    </source>
</reference>
<keyword evidence="1" id="KW-1133">Transmembrane helix</keyword>
<protein>
    <submittedName>
        <fullName evidence="2">Uncharacterized protein</fullName>
    </submittedName>
</protein>
<organism evidence="2 3">
    <name type="scientific">Bibersteinia trehalosi Y31</name>
    <dbReference type="NCBI Taxonomy" id="1261658"/>
    <lineage>
        <taxon>Bacteria</taxon>
        <taxon>Pseudomonadati</taxon>
        <taxon>Pseudomonadota</taxon>
        <taxon>Gammaproteobacteria</taxon>
        <taxon>Pasteurellales</taxon>
        <taxon>Pasteurellaceae</taxon>
        <taxon>Bibersteinia</taxon>
    </lineage>
</organism>
<dbReference type="RefSeq" id="WP_064318390.1">
    <property type="nucleotide sequence ID" value="NZ_JACI01000002.1"/>
</dbReference>
<dbReference type="EMBL" id="JACI01000002">
    <property type="protein sequence ID" value="OAQ14885.1"/>
    <property type="molecule type" value="Genomic_DNA"/>
</dbReference>
<proteinExistence type="predicted"/>
<dbReference type="Proteomes" id="UP000078358">
    <property type="component" value="Unassembled WGS sequence"/>
</dbReference>
<keyword evidence="1" id="KW-0812">Transmembrane</keyword>
<sequence>MLHNRIILICFLSFIPAVIWGLNIIINIMGIMPNWGLELILTGAGWFITGSILTWSYSRQKLSSHKERQAIAIGSFINFLTYYVSKEFRAESDVFLSIQYGITEAFMVLNAIYFSPILLLVFKQNRALNQNKSANRWK</sequence>
<name>A0A179CY95_BIBTR</name>
<evidence type="ECO:0000313" key="3">
    <source>
        <dbReference type="Proteomes" id="UP000078358"/>
    </source>
</evidence>
<evidence type="ECO:0000256" key="1">
    <source>
        <dbReference type="SAM" id="Phobius"/>
    </source>
</evidence>